<organism evidence="2 3">
    <name type="scientific">Nocardia neocaledoniensis</name>
    <dbReference type="NCBI Taxonomy" id="236511"/>
    <lineage>
        <taxon>Bacteria</taxon>
        <taxon>Bacillati</taxon>
        <taxon>Actinomycetota</taxon>
        <taxon>Actinomycetes</taxon>
        <taxon>Mycobacteriales</taxon>
        <taxon>Nocardiaceae</taxon>
        <taxon>Nocardia</taxon>
    </lineage>
</organism>
<dbReference type="Proteomes" id="UP000246410">
    <property type="component" value="Unassembled WGS sequence"/>
</dbReference>
<protein>
    <submittedName>
        <fullName evidence="2">Uncharacterized protein DUF4365</fullName>
    </submittedName>
</protein>
<name>A0A317NXJ1_9NOCA</name>
<dbReference type="Pfam" id="PF14280">
    <property type="entry name" value="DUF4365"/>
    <property type="match status" value="1"/>
</dbReference>
<keyword evidence="3" id="KW-1185">Reference proteome</keyword>
<dbReference type="AlphaFoldDB" id="A0A317NXJ1"/>
<gene>
    <name evidence="2" type="ORF">DFR69_102771</name>
</gene>
<evidence type="ECO:0000259" key="1">
    <source>
        <dbReference type="Pfam" id="PF14280"/>
    </source>
</evidence>
<feature type="domain" description="DUF4365" evidence="1">
    <location>
        <begin position="5"/>
        <end position="169"/>
    </location>
</feature>
<comment type="caution">
    <text evidence="2">The sequence shown here is derived from an EMBL/GenBank/DDBJ whole genome shotgun (WGS) entry which is preliminary data.</text>
</comment>
<sequence length="318" mass="36286">MQGDSGEELVAAAFPRQWLTRKIGADFGIDLHVEVFDWTDESRKSADTLGEHLFVQVKSRATSTFRTFTLHERRNVSKYGLKRTSSGESARIEVLPCVLDVDEILTIEAMGNATPVLLCVATMDTELIYYVCLNDYISRVLLPSNPDFASQTTVTIHIPTQNVLDRDDASIAYLWLLARRSKLYSAFNTFNYQHNEILYLLDDLDHYRHEIATGLSPLPDHILAMVEHFLSSNLRLDIWRPIGRGGWFVLHDVQARFVALRGQLPSYRQPLDDMQMIMAGIEIQTTFAMAANLSRIYEEVVREARLPTWHSRLGSKPQ</sequence>
<dbReference type="EMBL" id="QGTL01000002">
    <property type="protein sequence ID" value="PWV79705.1"/>
    <property type="molecule type" value="Genomic_DNA"/>
</dbReference>
<accession>A0A317NXJ1</accession>
<proteinExistence type="predicted"/>
<evidence type="ECO:0000313" key="3">
    <source>
        <dbReference type="Proteomes" id="UP000246410"/>
    </source>
</evidence>
<reference evidence="2 3" key="1">
    <citation type="submission" date="2018-05" db="EMBL/GenBank/DDBJ databases">
        <title>Genomic Encyclopedia of Type Strains, Phase IV (KMG-IV): sequencing the most valuable type-strain genomes for metagenomic binning, comparative biology and taxonomic classification.</title>
        <authorList>
            <person name="Goeker M."/>
        </authorList>
    </citation>
    <scope>NUCLEOTIDE SEQUENCE [LARGE SCALE GENOMIC DNA]</scope>
    <source>
        <strain evidence="2 3">DSM 44717</strain>
    </source>
</reference>
<evidence type="ECO:0000313" key="2">
    <source>
        <dbReference type="EMBL" id="PWV79705.1"/>
    </source>
</evidence>
<dbReference type="InterPro" id="IPR025375">
    <property type="entry name" value="DUF4365"/>
</dbReference>